<dbReference type="Pfam" id="PF00412">
    <property type="entry name" value="LIM"/>
    <property type="match status" value="3"/>
</dbReference>
<dbReference type="SUPFAM" id="SSF57716">
    <property type="entry name" value="Glucocorticoid receptor-like (DNA-binding domain)"/>
    <property type="match status" value="3"/>
</dbReference>
<name>A0AAD5R5K4_PARTN</name>
<dbReference type="AlphaFoldDB" id="A0AAD5R5K4"/>
<feature type="domain" description="LIM zinc-binding" evidence="6">
    <location>
        <begin position="66"/>
        <end position="126"/>
    </location>
</feature>
<dbReference type="GO" id="GO:0001725">
    <property type="term" value="C:stress fiber"/>
    <property type="evidence" value="ECO:0007669"/>
    <property type="project" value="TreeGrafter"/>
</dbReference>
<keyword evidence="3 5" id="KW-0862">Zinc</keyword>
<organism evidence="7 8">
    <name type="scientific">Parelaphostrongylus tenuis</name>
    <name type="common">Meningeal worm</name>
    <dbReference type="NCBI Taxonomy" id="148309"/>
    <lineage>
        <taxon>Eukaryota</taxon>
        <taxon>Metazoa</taxon>
        <taxon>Ecdysozoa</taxon>
        <taxon>Nematoda</taxon>
        <taxon>Chromadorea</taxon>
        <taxon>Rhabditida</taxon>
        <taxon>Rhabditina</taxon>
        <taxon>Rhabditomorpha</taxon>
        <taxon>Strongyloidea</taxon>
        <taxon>Metastrongylidae</taxon>
        <taxon>Parelaphostrongylus</taxon>
    </lineage>
</organism>
<dbReference type="PROSITE" id="PS00478">
    <property type="entry name" value="LIM_DOMAIN_1"/>
    <property type="match status" value="1"/>
</dbReference>
<dbReference type="GO" id="GO:0098609">
    <property type="term" value="P:cell-cell adhesion"/>
    <property type="evidence" value="ECO:0007669"/>
    <property type="project" value="TreeGrafter"/>
</dbReference>
<dbReference type="GO" id="GO:0046872">
    <property type="term" value="F:metal ion binding"/>
    <property type="evidence" value="ECO:0007669"/>
    <property type="project" value="UniProtKB-KW"/>
</dbReference>
<dbReference type="PROSITE" id="PS50023">
    <property type="entry name" value="LIM_DOMAIN_2"/>
    <property type="match status" value="3"/>
</dbReference>
<protein>
    <submittedName>
        <fullName evidence="7">Zyxin</fullName>
    </submittedName>
</protein>
<reference evidence="7" key="1">
    <citation type="submission" date="2021-06" db="EMBL/GenBank/DDBJ databases">
        <title>Parelaphostrongylus tenuis whole genome reference sequence.</title>
        <authorList>
            <person name="Garwood T.J."/>
            <person name="Larsen P.A."/>
            <person name="Fountain-Jones N.M."/>
            <person name="Garbe J.R."/>
            <person name="Macchietto M.G."/>
            <person name="Kania S.A."/>
            <person name="Gerhold R.W."/>
            <person name="Richards J.E."/>
            <person name="Wolf T.M."/>
        </authorList>
    </citation>
    <scope>NUCLEOTIDE SEQUENCE</scope>
    <source>
        <strain evidence="7">MNPRO001-30</strain>
        <tissue evidence="7">Meninges</tissue>
    </source>
</reference>
<dbReference type="InterPro" id="IPR001781">
    <property type="entry name" value="Znf_LIM"/>
</dbReference>
<gene>
    <name evidence="7" type="primary">ZYX1</name>
    <name evidence="7" type="ORF">KIN20_031781</name>
</gene>
<dbReference type="PANTHER" id="PTHR24207">
    <property type="entry name" value="ZYX102 PROTEIN"/>
    <property type="match status" value="1"/>
</dbReference>
<keyword evidence="1 5" id="KW-0479">Metal-binding</keyword>
<keyword evidence="2" id="KW-0677">Repeat</keyword>
<evidence type="ECO:0000256" key="2">
    <source>
        <dbReference type="ARBA" id="ARBA00022737"/>
    </source>
</evidence>
<evidence type="ECO:0000256" key="4">
    <source>
        <dbReference type="ARBA" id="ARBA00023038"/>
    </source>
</evidence>
<evidence type="ECO:0000256" key="1">
    <source>
        <dbReference type="ARBA" id="ARBA00022723"/>
    </source>
</evidence>
<evidence type="ECO:0000256" key="5">
    <source>
        <dbReference type="PROSITE-ProRule" id="PRU00125"/>
    </source>
</evidence>
<dbReference type="GO" id="GO:0005925">
    <property type="term" value="C:focal adhesion"/>
    <property type="evidence" value="ECO:0007669"/>
    <property type="project" value="TreeGrafter"/>
</dbReference>
<dbReference type="Gene3D" id="2.10.110.10">
    <property type="entry name" value="Cysteine Rich Protein"/>
    <property type="match status" value="3"/>
</dbReference>
<dbReference type="SMART" id="SM00132">
    <property type="entry name" value="LIM"/>
    <property type="match status" value="3"/>
</dbReference>
<keyword evidence="8" id="KW-1185">Reference proteome</keyword>
<evidence type="ECO:0000313" key="8">
    <source>
        <dbReference type="Proteomes" id="UP001196413"/>
    </source>
</evidence>
<sequence length="183" mass="19951">MPDDEDICVACQSEITFDNPGCTALNQIFHVACFKCKTCGCKLAGTSFYNIDNAPTCDACYQNSLEKCSKCAKPITDRLLRACGGAFHVECFICTSCRGTLDGIPFTTDANKDVFCVPCYQDKFAPRCAVCHKGIVPVEGEKESVRVVAMDKSFHPSCYRCEDCGLQLSSKILLCFLSSASVL</sequence>
<dbReference type="EMBL" id="JAHQIW010006737">
    <property type="protein sequence ID" value="KAJ1370123.1"/>
    <property type="molecule type" value="Genomic_DNA"/>
</dbReference>
<evidence type="ECO:0000256" key="3">
    <source>
        <dbReference type="ARBA" id="ARBA00022833"/>
    </source>
</evidence>
<evidence type="ECO:0000313" key="7">
    <source>
        <dbReference type="EMBL" id="KAJ1370123.1"/>
    </source>
</evidence>
<comment type="caution">
    <text evidence="7">The sequence shown here is derived from an EMBL/GenBank/DDBJ whole genome shotgun (WGS) entry which is preliminary data.</text>
</comment>
<feature type="domain" description="LIM zinc-binding" evidence="6">
    <location>
        <begin position="129"/>
        <end position="183"/>
    </location>
</feature>
<proteinExistence type="predicted"/>
<keyword evidence="4 5" id="KW-0440">LIM domain</keyword>
<accession>A0AAD5R5K4</accession>
<feature type="domain" description="LIM zinc-binding" evidence="6">
    <location>
        <begin position="6"/>
        <end position="65"/>
    </location>
</feature>
<dbReference type="Proteomes" id="UP001196413">
    <property type="component" value="Unassembled WGS sequence"/>
</dbReference>
<evidence type="ECO:0000259" key="6">
    <source>
        <dbReference type="PROSITE" id="PS50023"/>
    </source>
</evidence>
<dbReference type="PANTHER" id="PTHR24207:SF2">
    <property type="entry name" value="ZYX102 PROTEIN"/>
    <property type="match status" value="1"/>
</dbReference>